<dbReference type="AlphaFoldDB" id="A0AAU8CF98"/>
<sequence length="123" mass="13997">MSDCINYPEGERQDECAICGGPLEQIAPDMTSAYPNLVCWECDLKAETSNGEKPKQGAAYREKVKADAEDPDSVNFPANPGDNPVFIDGHKCWRRYRFGGYVTRLDQFDCDDIWEFREKHESP</sequence>
<dbReference type="KEGG" id="hanx:ABSL23_03525"/>
<feature type="region of interest" description="Disordered" evidence="1">
    <location>
        <begin position="48"/>
        <end position="80"/>
    </location>
</feature>
<accession>A0AAU8CF98</accession>
<gene>
    <name evidence="2" type="ORF">ABSL23_03525</name>
</gene>
<protein>
    <recommendedName>
        <fullName evidence="3">HNH endonuclease</fullName>
    </recommendedName>
</protein>
<feature type="compositionally biased region" description="Basic and acidic residues" evidence="1">
    <location>
        <begin position="48"/>
        <end position="68"/>
    </location>
</feature>
<evidence type="ECO:0008006" key="3">
    <source>
        <dbReference type="Google" id="ProtNLM"/>
    </source>
</evidence>
<dbReference type="RefSeq" id="WP_353634725.1">
    <property type="nucleotide sequence ID" value="NZ_CP159204.1"/>
</dbReference>
<name>A0AAU8CF98_9EURY</name>
<organism evidence="2">
    <name type="scientific">Halobacterium sp. NMX12-1</name>
    <dbReference type="NCBI Taxonomy" id="3166650"/>
    <lineage>
        <taxon>Archaea</taxon>
        <taxon>Methanobacteriati</taxon>
        <taxon>Methanobacteriota</taxon>
        <taxon>Stenosarchaea group</taxon>
        <taxon>Halobacteria</taxon>
        <taxon>Halobacteriales</taxon>
        <taxon>Halobacteriaceae</taxon>
        <taxon>Halobacterium</taxon>
    </lineage>
</organism>
<evidence type="ECO:0000256" key="1">
    <source>
        <dbReference type="SAM" id="MobiDB-lite"/>
    </source>
</evidence>
<reference evidence="2" key="1">
    <citation type="submission" date="2024-06" db="EMBL/GenBank/DDBJ databases">
        <title>Genome Sequence of an extremely halophilic archaeon isolated from Permian era halite, Salado Formation, Carlsbad, New Mexico: Halobacterium sp. strain NMX12-1.</title>
        <authorList>
            <person name="Sotoa L."/>
            <person name="DasSarma P."/>
            <person name="Anton B.P."/>
            <person name="Vincze T."/>
            <person name="Verma I."/>
            <person name="Eralp B."/>
            <person name="Powers D.W."/>
            <person name="Dozier B.L."/>
            <person name="Roberts R.J."/>
            <person name="DasSarma S."/>
        </authorList>
    </citation>
    <scope>NUCLEOTIDE SEQUENCE</scope>
    <source>
        <strain evidence="2">NMX12-1</strain>
    </source>
</reference>
<dbReference type="EMBL" id="CP159204">
    <property type="protein sequence ID" value="XCF17094.1"/>
    <property type="molecule type" value="Genomic_DNA"/>
</dbReference>
<proteinExistence type="predicted"/>
<dbReference type="GeneID" id="91108188"/>
<evidence type="ECO:0000313" key="2">
    <source>
        <dbReference type="EMBL" id="XCF17094.1"/>
    </source>
</evidence>